<gene>
    <name evidence="1" type="ORF">KUTeg_002021</name>
</gene>
<dbReference type="EMBL" id="JARBDR010000141">
    <property type="protein sequence ID" value="KAJ8320434.1"/>
    <property type="molecule type" value="Genomic_DNA"/>
</dbReference>
<comment type="caution">
    <text evidence="1">The sequence shown here is derived from an EMBL/GenBank/DDBJ whole genome shotgun (WGS) entry which is preliminary data.</text>
</comment>
<protein>
    <submittedName>
        <fullName evidence="1">Uncharacterized protein</fullName>
    </submittedName>
</protein>
<accession>A0ABQ9FT41</accession>
<name>A0ABQ9FT41_TEGGR</name>
<keyword evidence="2" id="KW-1185">Reference proteome</keyword>
<organism evidence="1 2">
    <name type="scientific">Tegillarca granosa</name>
    <name type="common">Malaysian cockle</name>
    <name type="synonym">Anadara granosa</name>
    <dbReference type="NCBI Taxonomy" id="220873"/>
    <lineage>
        <taxon>Eukaryota</taxon>
        <taxon>Metazoa</taxon>
        <taxon>Spiralia</taxon>
        <taxon>Lophotrochozoa</taxon>
        <taxon>Mollusca</taxon>
        <taxon>Bivalvia</taxon>
        <taxon>Autobranchia</taxon>
        <taxon>Pteriomorphia</taxon>
        <taxon>Arcoida</taxon>
        <taxon>Arcoidea</taxon>
        <taxon>Arcidae</taxon>
        <taxon>Tegillarca</taxon>
    </lineage>
</organism>
<sequence>MLICHNIMKYGCEEILLTLKVPRMKMLSEHAFSDVCKNSYFEYKCKQCPRSYGMKMSKIERQKREKIFQVSPAAKELKFIFI</sequence>
<evidence type="ECO:0000313" key="2">
    <source>
        <dbReference type="Proteomes" id="UP001217089"/>
    </source>
</evidence>
<reference evidence="1 2" key="1">
    <citation type="submission" date="2022-12" db="EMBL/GenBank/DDBJ databases">
        <title>Chromosome-level genome of Tegillarca granosa.</title>
        <authorList>
            <person name="Kim J."/>
        </authorList>
    </citation>
    <scope>NUCLEOTIDE SEQUENCE [LARGE SCALE GENOMIC DNA]</scope>
    <source>
        <strain evidence="1">Teg-2019</strain>
        <tissue evidence="1">Adductor muscle</tissue>
    </source>
</reference>
<proteinExistence type="predicted"/>
<evidence type="ECO:0000313" key="1">
    <source>
        <dbReference type="EMBL" id="KAJ8320434.1"/>
    </source>
</evidence>
<dbReference type="Proteomes" id="UP001217089">
    <property type="component" value="Unassembled WGS sequence"/>
</dbReference>